<protein>
    <recommendedName>
        <fullName evidence="3">SWIM-type domain-containing protein</fullName>
    </recommendedName>
</protein>
<name>A0ABP0GA91_CLALP</name>
<reference evidence="1 2" key="1">
    <citation type="submission" date="2024-02" db="EMBL/GenBank/DDBJ databases">
        <authorList>
            <person name="Daric V."/>
            <person name="Darras S."/>
        </authorList>
    </citation>
    <scope>NUCLEOTIDE SEQUENCE [LARGE SCALE GENOMIC DNA]</scope>
</reference>
<organism evidence="1 2">
    <name type="scientific">Clavelina lepadiformis</name>
    <name type="common">Light-bulb sea squirt</name>
    <name type="synonym">Ascidia lepadiformis</name>
    <dbReference type="NCBI Taxonomy" id="159417"/>
    <lineage>
        <taxon>Eukaryota</taxon>
        <taxon>Metazoa</taxon>
        <taxon>Chordata</taxon>
        <taxon>Tunicata</taxon>
        <taxon>Ascidiacea</taxon>
        <taxon>Aplousobranchia</taxon>
        <taxon>Clavelinidae</taxon>
        <taxon>Clavelina</taxon>
    </lineage>
</organism>
<comment type="caution">
    <text evidence="1">The sequence shown here is derived from an EMBL/GenBank/DDBJ whole genome shotgun (WGS) entry which is preliminary data.</text>
</comment>
<evidence type="ECO:0008006" key="3">
    <source>
        <dbReference type="Google" id="ProtNLM"/>
    </source>
</evidence>
<gene>
    <name evidence="1" type="ORF">CVLEPA_LOCUS20528</name>
</gene>
<dbReference type="Proteomes" id="UP001642483">
    <property type="component" value="Unassembled WGS sequence"/>
</dbReference>
<sequence>MPLNVNNVDSFITWNLFGAVLCSAGPRFFFSCLSWESLMDSMNVLPYTNFHVKYGDVNVKCYTKISFNNLELNYNCNCRDVSTERSQTCHFRRSSSGSCEHALSFLVRDMNKIDPARYPVPCDPENMEKECERSLT</sequence>
<accession>A0ABP0GA91</accession>
<dbReference type="EMBL" id="CAWYQH010000108">
    <property type="protein sequence ID" value="CAK8688525.1"/>
    <property type="molecule type" value="Genomic_DNA"/>
</dbReference>
<proteinExistence type="predicted"/>
<evidence type="ECO:0000313" key="2">
    <source>
        <dbReference type="Proteomes" id="UP001642483"/>
    </source>
</evidence>
<evidence type="ECO:0000313" key="1">
    <source>
        <dbReference type="EMBL" id="CAK8688525.1"/>
    </source>
</evidence>
<keyword evidence="2" id="KW-1185">Reference proteome</keyword>